<feature type="compositionally biased region" description="Basic and acidic residues" evidence="3">
    <location>
        <begin position="92"/>
        <end position="115"/>
    </location>
</feature>
<dbReference type="InterPro" id="IPR001791">
    <property type="entry name" value="Laminin_G"/>
</dbReference>
<evidence type="ECO:0000256" key="2">
    <source>
        <dbReference type="PROSITE-ProRule" id="PRU00076"/>
    </source>
</evidence>
<dbReference type="InterPro" id="IPR036056">
    <property type="entry name" value="Fibrinogen-like_C"/>
</dbReference>
<keyword evidence="8" id="KW-1185">Reference proteome</keyword>
<evidence type="ECO:0000313" key="8">
    <source>
        <dbReference type="Proteomes" id="UP000261360"/>
    </source>
</evidence>
<protein>
    <submittedName>
        <fullName evidence="7">Contactin-associated protein-like 5</fullName>
    </submittedName>
</protein>
<sequence length="640" mass="70548">MADTKVEGRKNIDRTNSGSAVVPAADMTSLNSFLSVCWHLLVTDLRKMINFLQCSTLLYAPWFWCPVLSRGCTCLPVPSAWFTPGCNPHSGTEGRDKRGGECRDREETHTHTHTHTDRQLYLGEGSFVLSSFSKPGSFLHAQLGAVGFCYFSLCSFGLEIIGSHVIRLLLRFSSSRVAVTVGSLLDDQHWHSVVIERFNKQVNLTMDSHTQHFQTKGEGDSLEVDYELSFGGIPLPGKPGTFLRKNFHGCIENLNYNGINIIDLAKRRKPQIYTGNVTFSCSWPHLPACTFLSSSSSFLLLPAAAPSGLMAGFSVCFQFRTWNSEGLLLSVQLSRESWRLDLQISSSQLLLTLHSSGQQRSEASAGYRVNDGLWHSVNLDTRGLQITLILDSEPATTIEKWEQLEAIGNFYFGGCPPAGCPNLTLAFQGCIRLISINGQQVNLNHVQQRLLGNYNGLQFDTCNIRDRCLPNLCEHGGQCGQSWSSFSCDCSGTDYSGATCHNSIYETSCTAYKLIGSSSGLYTIDPDGSGPLGPTEVYCNMTEERVWTVMTHNVTAPVRVQGSSLQHPHIMKLKYSASAEQMRSIIMASEQCQQEVVYSCRKSRLFNTKGRIEIGGATGEASCLESSSAPAAWRRTPRGT</sequence>
<keyword evidence="1" id="KW-1015">Disulfide bond</keyword>
<accession>A0A3B4XHD2</accession>
<dbReference type="Gene3D" id="3.90.215.10">
    <property type="entry name" value="Gamma Fibrinogen, chain A, domain 1"/>
    <property type="match status" value="1"/>
</dbReference>
<evidence type="ECO:0000259" key="5">
    <source>
        <dbReference type="PROSITE" id="PS50026"/>
    </source>
</evidence>
<dbReference type="InterPro" id="IPR050372">
    <property type="entry name" value="Neurexin-related_CASP"/>
</dbReference>
<evidence type="ECO:0000259" key="4">
    <source>
        <dbReference type="PROSITE" id="PS50025"/>
    </source>
</evidence>
<evidence type="ECO:0000256" key="3">
    <source>
        <dbReference type="SAM" id="MobiDB-lite"/>
    </source>
</evidence>
<dbReference type="GeneTree" id="ENSGT00940000160532"/>
<dbReference type="PROSITE" id="PS50025">
    <property type="entry name" value="LAM_G_DOMAIN"/>
    <property type="match status" value="2"/>
</dbReference>
<dbReference type="Gene3D" id="2.10.25.10">
    <property type="entry name" value="Laminin"/>
    <property type="match status" value="1"/>
</dbReference>
<dbReference type="Pfam" id="PF02210">
    <property type="entry name" value="Laminin_G_2"/>
    <property type="match status" value="2"/>
</dbReference>
<dbReference type="CDD" id="cd00110">
    <property type="entry name" value="LamG"/>
    <property type="match status" value="2"/>
</dbReference>
<feature type="region of interest" description="Disordered" evidence="3">
    <location>
        <begin position="90"/>
        <end position="115"/>
    </location>
</feature>
<organism evidence="7 8">
    <name type="scientific">Seriola lalandi dorsalis</name>
    <dbReference type="NCBI Taxonomy" id="1841481"/>
    <lineage>
        <taxon>Eukaryota</taxon>
        <taxon>Metazoa</taxon>
        <taxon>Chordata</taxon>
        <taxon>Craniata</taxon>
        <taxon>Vertebrata</taxon>
        <taxon>Euteleostomi</taxon>
        <taxon>Actinopterygii</taxon>
        <taxon>Neopterygii</taxon>
        <taxon>Teleostei</taxon>
        <taxon>Neoteleostei</taxon>
        <taxon>Acanthomorphata</taxon>
        <taxon>Carangaria</taxon>
        <taxon>Carangiformes</taxon>
        <taxon>Carangidae</taxon>
        <taxon>Seriola</taxon>
    </lineage>
</organism>
<dbReference type="AlphaFoldDB" id="A0A3B4XHD2"/>
<reference evidence="7" key="2">
    <citation type="submission" date="2025-09" db="UniProtKB">
        <authorList>
            <consortium name="Ensembl"/>
        </authorList>
    </citation>
    <scope>IDENTIFICATION</scope>
</reference>
<dbReference type="PROSITE" id="PS50026">
    <property type="entry name" value="EGF_3"/>
    <property type="match status" value="1"/>
</dbReference>
<dbReference type="PANTHER" id="PTHR15036">
    <property type="entry name" value="PIKACHURIN-LIKE PROTEIN"/>
    <property type="match status" value="1"/>
</dbReference>
<evidence type="ECO:0000256" key="1">
    <source>
        <dbReference type="ARBA" id="ARBA00023157"/>
    </source>
</evidence>
<comment type="caution">
    <text evidence="2">Lacks conserved residue(s) required for the propagation of feature annotation.</text>
</comment>
<dbReference type="PANTHER" id="PTHR15036:SF46">
    <property type="entry name" value="CONTACTIN-ASSOCIATED PROTEIN-LIKE 5"/>
    <property type="match status" value="1"/>
</dbReference>
<dbReference type="PROSITE" id="PS51406">
    <property type="entry name" value="FIBRINOGEN_C_2"/>
    <property type="match status" value="1"/>
</dbReference>
<feature type="domain" description="Laminin G" evidence="4">
    <location>
        <begin position="288"/>
        <end position="462"/>
    </location>
</feature>
<feature type="domain" description="Laminin G" evidence="4">
    <location>
        <begin position="99"/>
        <end position="281"/>
    </location>
</feature>
<dbReference type="SUPFAM" id="SSF49899">
    <property type="entry name" value="Concanavalin A-like lectins/glucanases"/>
    <property type="match status" value="2"/>
</dbReference>
<dbReference type="InterPro" id="IPR000742">
    <property type="entry name" value="EGF"/>
</dbReference>
<dbReference type="Gene3D" id="2.60.120.200">
    <property type="match status" value="2"/>
</dbReference>
<dbReference type="InterPro" id="IPR002181">
    <property type="entry name" value="Fibrinogen_a/b/g_C_dom"/>
</dbReference>
<dbReference type="InterPro" id="IPR014716">
    <property type="entry name" value="Fibrinogen_a/b/g_C_1"/>
</dbReference>
<reference evidence="7" key="1">
    <citation type="submission" date="2025-08" db="UniProtKB">
        <authorList>
            <consortium name="Ensembl"/>
        </authorList>
    </citation>
    <scope>IDENTIFICATION</scope>
</reference>
<dbReference type="Proteomes" id="UP000261360">
    <property type="component" value="Unplaced"/>
</dbReference>
<dbReference type="Ensembl" id="ENSSLDT00000016187.1">
    <property type="protein sequence ID" value="ENSSLDP00000015606.1"/>
    <property type="gene ID" value="ENSSLDG00000012380.1"/>
</dbReference>
<proteinExistence type="predicted"/>
<dbReference type="SMART" id="SM00282">
    <property type="entry name" value="LamG"/>
    <property type="match status" value="2"/>
</dbReference>
<name>A0A3B4XHD2_SERLL</name>
<feature type="domain" description="Fibrinogen C-terminal" evidence="6">
    <location>
        <begin position="500"/>
        <end position="552"/>
    </location>
</feature>
<dbReference type="SUPFAM" id="SSF56496">
    <property type="entry name" value="Fibrinogen C-terminal domain-like"/>
    <property type="match status" value="1"/>
</dbReference>
<dbReference type="SUPFAM" id="SSF57196">
    <property type="entry name" value="EGF/Laminin"/>
    <property type="match status" value="1"/>
</dbReference>
<evidence type="ECO:0000259" key="6">
    <source>
        <dbReference type="PROSITE" id="PS51406"/>
    </source>
</evidence>
<feature type="domain" description="EGF-like" evidence="5">
    <location>
        <begin position="464"/>
        <end position="501"/>
    </location>
</feature>
<dbReference type="NCBIfam" id="NF040941">
    <property type="entry name" value="GGGWT_bact"/>
    <property type="match status" value="1"/>
</dbReference>
<evidence type="ECO:0000313" key="7">
    <source>
        <dbReference type="Ensembl" id="ENSSLDP00000015606.1"/>
    </source>
</evidence>
<keyword evidence="2" id="KW-0245">EGF-like domain</keyword>
<dbReference type="InterPro" id="IPR013320">
    <property type="entry name" value="ConA-like_dom_sf"/>
</dbReference>